<name>A0AA86IVM9_9ACTN</name>
<dbReference type="AlphaFoldDB" id="A0AA86IVM9"/>
<protein>
    <submittedName>
        <fullName evidence="1">Uncharacterized protein</fullName>
    </submittedName>
</protein>
<dbReference type="Proteomes" id="UP001291653">
    <property type="component" value="Plasmid pYSPA8-1"/>
</dbReference>
<geneLocation type="plasmid" evidence="1 2">
    <name>pYSPA8-1</name>
</geneLocation>
<gene>
    <name evidence="1" type="ORF">SYYSPA8_37185</name>
</gene>
<evidence type="ECO:0000313" key="1">
    <source>
        <dbReference type="EMBL" id="BDT39555.1"/>
    </source>
</evidence>
<dbReference type="EMBL" id="LC735414">
    <property type="protein sequence ID" value="BDT39555.1"/>
    <property type="molecule type" value="Genomic_DNA"/>
</dbReference>
<proteinExistence type="predicted"/>
<organism evidence="1 2">
    <name type="scientific">Streptomyces yaizuensis</name>
    <dbReference type="NCBI Taxonomy" id="2989713"/>
    <lineage>
        <taxon>Bacteria</taxon>
        <taxon>Bacillati</taxon>
        <taxon>Actinomycetota</taxon>
        <taxon>Actinomycetes</taxon>
        <taxon>Kitasatosporales</taxon>
        <taxon>Streptomycetaceae</taxon>
        <taxon>Streptomyces</taxon>
    </lineage>
</organism>
<keyword evidence="1" id="KW-0614">Plasmid</keyword>
<accession>A0AA86IVM9</accession>
<keyword evidence="2" id="KW-1185">Reference proteome</keyword>
<dbReference type="RefSeq" id="WP_323451914.1">
    <property type="nucleotide sequence ID" value="NZ_LC735414.1"/>
</dbReference>
<reference evidence="1 2" key="1">
    <citation type="submission" date="2022-10" db="EMBL/GenBank/DDBJ databases">
        <title>Draft genome sequence of Streptomyces sp. YSPA8.</title>
        <authorList>
            <person name="Moriuchi R."/>
            <person name="Dohra H."/>
            <person name="Yamamura H."/>
            <person name="Kodani S."/>
        </authorList>
    </citation>
    <scope>NUCLEOTIDE SEQUENCE [LARGE SCALE GENOMIC DNA]</scope>
    <source>
        <strain evidence="1 2">YSPA8</strain>
        <plasmid evidence="1 2">pYSPA8-1</plasmid>
    </source>
</reference>
<sequence>MTALCAEVCTGPVPGLLLDGDVVITSADAAAYTALDLLERLHPQRASGPVWTDGAWLYWLVPPGAHARWKPHFYGRCVAGETVPRPPMGRWRPDAAAPSPWWVRLPRTDLLRVGEVLLRHVLTHYRPGPTPDTWTPRPAPSIPS</sequence>
<evidence type="ECO:0000313" key="2">
    <source>
        <dbReference type="Proteomes" id="UP001291653"/>
    </source>
</evidence>